<feature type="domain" description="Link" evidence="23">
    <location>
        <begin position="477"/>
        <end position="571"/>
    </location>
</feature>
<dbReference type="InterPro" id="IPR016187">
    <property type="entry name" value="CTDL_fold"/>
</dbReference>
<evidence type="ECO:0000256" key="15">
    <source>
        <dbReference type="ARBA" id="ARBA00042947"/>
    </source>
</evidence>
<dbReference type="CDD" id="cd03520">
    <property type="entry name" value="Link_domain_CSPGs_modules_2_4"/>
    <property type="match status" value="2"/>
</dbReference>
<keyword evidence="12" id="KW-0393">Immunoglobulin domain</keyword>
<evidence type="ECO:0000256" key="8">
    <source>
        <dbReference type="ARBA" id="ARBA00022974"/>
    </source>
</evidence>
<dbReference type="FunFam" id="3.10.100.10:FF:000001">
    <property type="entry name" value="Hyaluronan proteoglycan link protein 1"/>
    <property type="match status" value="1"/>
</dbReference>
<comment type="similarity">
    <text evidence="2">Belongs to the aggrecan/versican proteoglycan family.</text>
</comment>
<dbReference type="SMART" id="SM00445">
    <property type="entry name" value="LINK"/>
    <property type="match status" value="4"/>
</dbReference>
<dbReference type="PANTHER" id="PTHR22804:SF42">
    <property type="entry name" value="AGGRECAN CORE PROTEIN"/>
    <property type="match status" value="1"/>
</dbReference>
<keyword evidence="16" id="KW-0768">Sushi</keyword>
<keyword evidence="4" id="KW-0272">Extracellular matrix</keyword>
<evidence type="ECO:0000256" key="1">
    <source>
        <dbReference type="ARBA" id="ARBA00004498"/>
    </source>
</evidence>
<feature type="region of interest" description="Disordered" evidence="18">
    <location>
        <begin position="855"/>
        <end position="885"/>
    </location>
</feature>
<feature type="chain" id="PRO_5041660281" description="Aggrecan core protein" evidence="19">
    <location>
        <begin position="17"/>
        <end position="1261"/>
    </location>
</feature>
<feature type="domain" description="Ig-like" evidence="21">
    <location>
        <begin position="35"/>
        <end position="150"/>
    </location>
</feature>
<keyword evidence="9 16" id="KW-1015">Disulfide bond</keyword>
<sequence>MTFFLLLCACLSVSSATVMFEPINDEDSTLSVSIPVEQPLRPLLGGKAVIPCYFRDNTVHDPGAPTIAPRSQRIKWSYIYKGKISLILVAIEGLIHTDPNYLDRVTMVNYPSVPTDATIEISELRSSDSGTYLCEVIQGIDGKYGSVEMHVQGIVFHYRAITSRYTLTFDMAKAACIMNDAVIATPEQLQAAYDDGFHQCDAGWLSDQTVRYPIHEPREPCFGDKEGYPGVRTYGIRDNNETYDVYCFSEKMSGRVFYSMSMKKFTFSEASEQCGKLGAQLATTGQLYLAWKAGMDVCNAGWLADGSVRYPINIARPQCGGGLLGVRTVYRFPNQTGYPDPDSYYDAICYEEEEKVPTPYPPGPAVHVTTDSYTPVPMIHITTDIHTPGPEIHMTTDTDFSVGTFSSSPVAYPESDTTEGEARGEFVSEPWVTTMVPPPSFFTTEIENVTEDVLVVAVAPPVVHEVPREDAKIEFKGVVFYYQSGSAHNFTFSEAQLICRGQGAEIATPEQLQAAYEAGLHQCRSGWLKDQSVRYPNADPEECSRDQNNASGVISFGIRPADERYDVYCYIDPIEVDAFHISSLGNLTFQEAEDYCHSQNATLASTGELYAAWSQGLHNCNPGWLSDGSVRYPVQTPNLSCGVNKTGIYTIYSNPDQTGFPDPFSRYDAYCIRESGYEFASGLPSGSVPESGLPSAEGSSTDFPSRVASGSGFPSAEGSSSGFPSGYPSGSGFPSAEGSSSGFPSGDSSGSGFPSAEDFSSGFPSGDSSGSGFPSAEGSSSGFQTGYASGSGLGSGSGTSGDVLGSTTGGVSGSGYASDISVIFKQRVHFQRESSTVGGFHEAAKGSVEFYASGMESGDISGDDSGSDYVSESGQDSNGSGGLASGSGSGDIIILVDGAITNMPFPQPKSELEAVGGQPEVSGFSGIHSGDIISGSAFSGMPIGDVINSSGFSSILRGDSISGSVVSGMPIDDIISGSGVRGLPSGNAISGYEVSGVSSGDAMRVPPSSDLVIEDVNETNVPPINSTNTTTLSFTTSPLTLHLTPATMEQPTVTEAIHGCAEDWVEFESSCYIFFNVRKNWTSAEQHCREINSNLLSITSKKEQIFVNNHIWDYQWIGLTERDHLRWTDGSPLEDKNWILNRPHRDFNPEEDCIAMVWNESSQWTNMPCNSQLPYTCKSRSVKCSTPPEVENARMLGNRMEYYSVNSIIRYQCDLGFTQRHHSVIRCMPDGQWEKPKVECVESTSRKRFLMRLNEGTYSQT</sequence>
<dbReference type="SMART" id="SM00409">
    <property type="entry name" value="IG"/>
    <property type="match status" value="1"/>
</dbReference>
<feature type="disulfide bond" evidence="17">
    <location>
        <begin position="298"/>
        <end position="319"/>
    </location>
</feature>
<evidence type="ECO:0000256" key="6">
    <source>
        <dbReference type="ARBA" id="ARBA00022729"/>
    </source>
</evidence>
<dbReference type="InterPro" id="IPR016186">
    <property type="entry name" value="C-type_lectin-like/link_sf"/>
</dbReference>
<evidence type="ECO:0000256" key="16">
    <source>
        <dbReference type="PROSITE-ProRule" id="PRU00302"/>
    </source>
</evidence>
<evidence type="ECO:0000256" key="4">
    <source>
        <dbReference type="ARBA" id="ARBA00022530"/>
    </source>
</evidence>
<feature type="domain" description="Link" evidence="23">
    <location>
        <begin position="577"/>
        <end position="673"/>
    </location>
</feature>
<feature type="compositionally biased region" description="Low complexity" evidence="18">
    <location>
        <begin position="718"/>
        <end position="775"/>
    </location>
</feature>
<comment type="caution">
    <text evidence="24">The sequence shown here is derived from an EMBL/GenBank/DDBJ whole genome shotgun (WGS) entry which is preliminary data.</text>
</comment>
<dbReference type="CDD" id="cd00033">
    <property type="entry name" value="CCP"/>
    <property type="match status" value="1"/>
</dbReference>
<dbReference type="InterPro" id="IPR013783">
    <property type="entry name" value="Ig-like_fold"/>
</dbReference>
<dbReference type="FunFam" id="3.10.100.10:FF:000002">
    <property type="entry name" value="Hyaluronan proteoglycan link protein 1"/>
    <property type="match status" value="1"/>
</dbReference>
<dbReference type="InterPro" id="IPR050691">
    <property type="entry name" value="Hyaluronan_bind_Proteoglycan"/>
</dbReference>
<evidence type="ECO:0000313" key="25">
    <source>
        <dbReference type="Proteomes" id="UP001187315"/>
    </source>
</evidence>
<feature type="domain" description="Link" evidence="23">
    <location>
        <begin position="154"/>
        <end position="249"/>
    </location>
</feature>
<accession>A0AA88ML63</accession>
<evidence type="ECO:0000256" key="14">
    <source>
        <dbReference type="ARBA" id="ARBA00039399"/>
    </source>
</evidence>
<keyword evidence="8" id="KW-0654">Proteoglycan</keyword>
<feature type="disulfide bond" evidence="17">
    <location>
        <begin position="200"/>
        <end position="221"/>
    </location>
</feature>
<dbReference type="SUPFAM" id="SSF56436">
    <property type="entry name" value="C-type lectin-like"/>
    <property type="match status" value="5"/>
</dbReference>
<evidence type="ECO:0000256" key="11">
    <source>
        <dbReference type="ARBA" id="ARBA00023290"/>
    </source>
</evidence>
<dbReference type="CDD" id="cd03517">
    <property type="entry name" value="Link_domain_CSPGs_modules_1_3"/>
    <property type="match status" value="1"/>
</dbReference>
<dbReference type="PROSITE" id="PS50041">
    <property type="entry name" value="C_TYPE_LECTIN_2"/>
    <property type="match status" value="1"/>
</dbReference>
<dbReference type="SMART" id="SM00034">
    <property type="entry name" value="CLECT"/>
    <property type="match status" value="1"/>
</dbReference>
<dbReference type="FunFam" id="3.10.100.10:FF:000009">
    <property type="entry name" value="Aggrecan core protein"/>
    <property type="match status" value="1"/>
</dbReference>
<dbReference type="InterPro" id="IPR013106">
    <property type="entry name" value="Ig_V-set"/>
</dbReference>
<dbReference type="GO" id="GO:0072534">
    <property type="term" value="C:perineuronal net"/>
    <property type="evidence" value="ECO:0007669"/>
    <property type="project" value="TreeGrafter"/>
</dbReference>
<evidence type="ECO:0000256" key="10">
    <source>
        <dbReference type="ARBA" id="ARBA00023180"/>
    </source>
</evidence>
<feature type="signal peptide" evidence="19">
    <location>
        <begin position="1"/>
        <end position="16"/>
    </location>
</feature>
<feature type="domain" description="C-type lectin" evidence="20">
    <location>
        <begin position="1067"/>
        <end position="1178"/>
    </location>
</feature>
<keyword evidence="7" id="KW-0677">Repeat</keyword>
<evidence type="ECO:0000256" key="3">
    <source>
        <dbReference type="ARBA" id="ARBA00022525"/>
    </source>
</evidence>
<dbReference type="SMART" id="SM00032">
    <property type="entry name" value="CCP"/>
    <property type="match status" value="1"/>
</dbReference>
<dbReference type="AlphaFoldDB" id="A0AA88ML63"/>
<comment type="subcellular location">
    <subcellularLocation>
        <location evidence="1">Secreted</location>
        <location evidence="1">Extracellular space</location>
        <location evidence="1">Extracellular matrix</location>
    </subcellularLocation>
</comment>
<dbReference type="Pfam" id="PF00084">
    <property type="entry name" value="Sushi"/>
    <property type="match status" value="1"/>
</dbReference>
<dbReference type="InterPro" id="IPR035976">
    <property type="entry name" value="Sushi/SCR/CCP_sf"/>
</dbReference>
<proteinExistence type="inferred from homology"/>
<evidence type="ECO:0000256" key="17">
    <source>
        <dbReference type="PROSITE-ProRule" id="PRU00323"/>
    </source>
</evidence>
<evidence type="ECO:0000256" key="18">
    <source>
        <dbReference type="SAM" id="MobiDB-lite"/>
    </source>
</evidence>
<reference evidence="24" key="1">
    <citation type="submission" date="2023-08" db="EMBL/GenBank/DDBJ databases">
        <title>Pelteobagrus vachellii genome.</title>
        <authorList>
            <person name="Liu H."/>
        </authorList>
    </citation>
    <scope>NUCLEOTIDE SEQUENCE</scope>
    <source>
        <strain evidence="24">PRFRI_2022a</strain>
        <tissue evidence="24">Muscle</tissue>
    </source>
</reference>
<keyword evidence="6 19" id="KW-0732">Signal</keyword>
<evidence type="ECO:0000256" key="2">
    <source>
        <dbReference type="ARBA" id="ARBA00006838"/>
    </source>
</evidence>
<dbReference type="InterPro" id="IPR000538">
    <property type="entry name" value="Link_dom"/>
</dbReference>
<dbReference type="SMART" id="SM00406">
    <property type="entry name" value="IGv"/>
    <property type="match status" value="1"/>
</dbReference>
<dbReference type="Gene3D" id="2.10.70.10">
    <property type="entry name" value="Complement Module, domain 1"/>
    <property type="match status" value="1"/>
</dbReference>
<keyword evidence="11" id="KW-0373">Hyaluronic acid</keyword>
<evidence type="ECO:0000256" key="9">
    <source>
        <dbReference type="ARBA" id="ARBA00023157"/>
    </source>
</evidence>
<dbReference type="InterPro" id="IPR007110">
    <property type="entry name" value="Ig-like_dom"/>
</dbReference>
<keyword evidence="3" id="KW-0964">Secreted</keyword>
<dbReference type="GO" id="GO:0010001">
    <property type="term" value="P:glial cell differentiation"/>
    <property type="evidence" value="ECO:0007669"/>
    <property type="project" value="TreeGrafter"/>
</dbReference>
<dbReference type="GO" id="GO:0007155">
    <property type="term" value="P:cell adhesion"/>
    <property type="evidence" value="ECO:0007669"/>
    <property type="project" value="InterPro"/>
</dbReference>
<dbReference type="Pfam" id="PF00059">
    <property type="entry name" value="Lectin_C"/>
    <property type="match status" value="1"/>
</dbReference>
<dbReference type="GO" id="GO:0001501">
    <property type="term" value="P:skeletal system development"/>
    <property type="evidence" value="ECO:0007669"/>
    <property type="project" value="TreeGrafter"/>
</dbReference>
<dbReference type="PROSITE" id="PS50963">
    <property type="entry name" value="LINK_2"/>
    <property type="match status" value="4"/>
</dbReference>
<evidence type="ECO:0000256" key="19">
    <source>
        <dbReference type="SAM" id="SignalP"/>
    </source>
</evidence>
<dbReference type="GO" id="GO:0045202">
    <property type="term" value="C:synapse"/>
    <property type="evidence" value="ECO:0007669"/>
    <property type="project" value="TreeGrafter"/>
</dbReference>
<comment type="similarity">
    <text evidence="13">Belongs to the HAPLN family.</text>
</comment>
<dbReference type="PROSITE" id="PS50835">
    <property type="entry name" value="IG_LIKE"/>
    <property type="match status" value="1"/>
</dbReference>
<evidence type="ECO:0000256" key="7">
    <source>
        <dbReference type="ARBA" id="ARBA00022737"/>
    </source>
</evidence>
<gene>
    <name evidence="24" type="ORF">Q7C36_013355</name>
</gene>
<evidence type="ECO:0000256" key="13">
    <source>
        <dbReference type="ARBA" id="ARBA00038272"/>
    </source>
</evidence>
<dbReference type="GO" id="GO:0005540">
    <property type="term" value="F:hyaluronic acid binding"/>
    <property type="evidence" value="ECO:0007669"/>
    <property type="project" value="UniProtKB-KW"/>
</dbReference>
<feature type="disulfide bond" evidence="16">
    <location>
        <begin position="1184"/>
        <end position="1227"/>
    </location>
</feature>
<protein>
    <recommendedName>
        <fullName evidence="14">Aggrecan core protein</fullName>
    </recommendedName>
    <alternativeName>
        <fullName evidence="15">Cartilage-specific proteoglycan core protein</fullName>
    </alternativeName>
</protein>
<dbReference type="GO" id="GO:0005615">
    <property type="term" value="C:extracellular space"/>
    <property type="evidence" value="ECO:0007669"/>
    <property type="project" value="TreeGrafter"/>
</dbReference>
<keyword evidence="25" id="KW-1185">Reference proteome</keyword>
<name>A0AA88ML63_TACVA</name>
<evidence type="ECO:0000259" key="23">
    <source>
        <dbReference type="PROSITE" id="PS50963"/>
    </source>
</evidence>
<dbReference type="GO" id="GO:0046872">
    <property type="term" value="F:metal ion binding"/>
    <property type="evidence" value="ECO:0007669"/>
    <property type="project" value="UniProtKB-KW"/>
</dbReference>
<dbReference type="GO" id="GO:0002052">
    <property type="term" value="P:positive regulation of neuroblast proliferation"/>
    <property type="evidence" value="ECO:0007669"/>
    <property type="project" value="TreeGrafter"/>
</dbReference>
<dbReference type="EMBL" id="JAVHJS010000013">
    <property type="protein sequence ID" value="KAK2838541.1"/>
    <property type="molecule type" value="Genomic_DNA"/>
</dbReference>
<evidence type="ECO:0000259" key="22">
    <source>
        <dbReference type="PROSITE" id="PS50923"/>
    </source>
</evidence>
<dbReference type="PRINTS" id="PR01265">
    <property type="entry name" value="LINKMODULE"/>
</dbReference>
<feature type="domain" description="Sushi" evidence="22">
    <location>
        <begin position="1182"/>
        <end position="1242"/>
    </location>
</feature>
<evidence type="ECO:0000313" key="24">
    <source>
        <dbReference type="EMBL" id="KAK2838541.1"/>
    </source>
</evidence>
<dbReference type="GO" id="GO:0007417">
    <property type="term" value="P:central nervous system development"/>
    <property type="evidence" value="ECO:0007669"/>
    <property type="project" value="TreeGrafter"/>
</dbReference>
<evidence type="ECO:0000256" key="12">
    <source>
        <dbReference type="ARBA" id="ARBA00023319"/>
    </source>
</evidence>
<dbReference type="Proteomes" id="UP001187315">
    <property type="component" value="Unassembled WGS sequence"/>
</dbReference>
<feature type="compositionally biased region" description="Low complexity" evidence="18">
    <location>
        <begin position="867"/>
        <end position="878"/>
    </location>
</feature>
<dbReference type="PANTHER" id="PTHR22804">
    <property type="entry name" value="AGGRECAN/VERSICAN PROTEOGLYCAN"/>
    <property type="match status" value="1"/>
</dbReference>
<organism evidence="24 25">
    <name type="scientific">Tachysurus vachellii</name>
    <name type="common">Darkbarbel catfish</name>
    <name type="synonym">Pelteobagrus vachellii</name>
    <dbReference type="NCBI Taxonomy" id="175792"/>
    <lineage>
        <taxon>Eukaryota</taxon>
        <taxon>Metazoa</taxon>
        <taxon>Chordata</taxon>
        <taxon>Craniata</taxon>
        <taxon>Vertebrata</taxon>
        <taxon>Euteleostomi</taxon>
        <taxon>Actinopterygii</taxon>
        <taxon>Neopterygii</taxon>
        <taxon>Teleostei</taxon>
        <taxon>Ostariophysi</taxon>
        <taxon>Siluriformes</taxon>
        <taxon>Bagridae</taxon>
        <taxon>Tachysurus</taxon>
    </lineage>
</organism>
<dbReference type="Gene3D" id="2.60.40.10">
    <property type="entry name" value="Immunoglobulins"/>
    <property type="match status" value="1"/>
</dbReference>
<feature type="disulfide bond" evidence="17">
    <location>
        <begin position="620"/>
        <end position="641"/>
    </location>
</feature>
<evidence type="ECO:0000259" key="21">
    <source>
        <dbReference type="PROSITE" id="PS50835"/>
    </source>
</evidence>
<evidence type="ECO:0000259" key="20">
    <source>
        <dbReference type="PROSITE" id="PS50041"/>
    </source>
</evidence>
<dbReference type="SUPFAM" id="SSF48726">
    <property type="entry name" value="Immunoglobulin"/>
    <property type="match status" value="1"/>
</dbReference>
<dbReference type="PROSITE" id="PS01241">
    <property type="entry name" value="LINK_1"/>
    <property type="match status" value="2"/>
</dbReference>
<dbReference type="InterPro" id="IPR000436">
    <property type="entry name" value="Sushi_SCR_CCP_dom"/>
</dbReference>
<dbReference type="InterPro" id="IPR001304">
    <property type="entry name" value="C-type_lectin-like"/>
</dbReference>
<keyword evidence="5" id="KW-0479">Metal-binding</keyword>
<dbReference type="SUPFAM" id="SSF57535">
    <property type="entry name" value="Complement control module/SCR domain"/>
    <property type="match status" value="1"/>
</dbReference>
<dbReference type="PROSITE" id="PS50923">
    <property type="entry name" value="SUSHI"/>
    <property type="match status" value="1"/>
</dbReference>
<dbReference type="Pfam" id="PF00193">
    <property type="entry name" value="Xlink"/>
    <property type="match status" value="4"/>
</dbReference>
<dbReference type="InterPro" id="IPR003599">
    <property type="entry name" value="Ig_sub"/>
</dbReference>
<dbReference type="FunFam" id="2.10.70.10:FF:000003">
    <property type="entry name" value="Versican core protein"/>
    <property type="match status" value="1"/>
</dbReference>
<comment type="caution">
    <text evidence="17">Lacks conserved residue(s) required for the propagation of feature annotation.</text>
</comment>
<feature type="region of interest" description="Disordered" evidence="18">
    <location>
        <begin position="683"/>
        <end position="784"/>
    </location>
</feature>
<dbReference type="Gene3D" id="3.10.100.10">
    <property type="entry name" value="Mannose-Binding Protein A, subunit A"/>
    <property type="match status" value="5"/>
</dbReference>
<dbReference type="InterPro" id="IPR036179">
    <property type="entry name" value="Ig-like_dom_sf"/>
</dbReference>
<evidence type="ECO:0000256" key="5">
    <source>
        <dbReference type="ARBA" id="ARBA00022723"/>
    </source>
</evidence>
<feature type="disulfide bond" evidence="16">
    <location>
        <begin position="1213"/>
        <end position="1240"/>
    </location>
</feature>
<dbReference type="FunFam" id="3.10.100.10:FF:000011">
    <property type="entry name" value="Aggrecan core protein"/>
    <property type="match status" value="1"/>
</dbReference>
<feature type="domain" description="Link" evidence="23">
    <location>
        <begin position="254"/>
        <end position="351"/>
    </location>
</feature>
<keyword evidence="10" id="KW-0325">Glycoprotein</keyword>